<evidence type="ECO:0000256" key="1">
    <source>
        <dbReference type="ARBA" id="ARBA00006935"/>
    </source>
</evidence>
<evidence type="ECO:0000256" key="6">
    <source>
        <dbReference type="ARBA" id="ARBA00022777"/>
    </source>
</evidence>
<evidence type="ECO:0000256" key="3">
    <source>
        <dbReference type="ARBA" id="ARBA00022553"/>
    </source>
</evidence>
<feature type="domain" description="AGC-kinase C-terminal" evidence="10">
    <location>
        <begin position="329"/>
        <end position="401"/>
    </location>
</feature>
<keyword evidence="7" id="KW-0067">ATP-binding</keyword>
<sequence length="401" mass="46912">MGERRLGSEEQRIYKKKKKTWRPQYSLLKTNGSFIGIKRNLKIMTKAKHIYTHMLQWPPITEITFHIDTPEEREEWIGAIQIVAGRLQRQEEERMNCIPTSQIDNIGKEEMYVSKPYHKRKTMNDFDYLKLLGKGTFEKVILAQEKASGKCAMKILKKDVIIVKDEVAHTLTESRVLKNNRHPFLTSLKYSFQTKRPFGCFSICQESRCSLSIHFYGKGITDSATMKTFYNTPEYLAPKVLEHNNYGQAGDWWGIGVVMYEMMYGRLLFHNQSYEKLLELILIKDIKFPQTLFSDAKSLFSRLLIKDPNKHLGGGLDNTKEIMRHNFFSGVNWQGVYDKKLVPPFKPQVISETDTRYFHEEFTAQTIAITLPEKYDDGMDCMDNKRWPPFPQFSYFTSGQE</sequence>
<evidence type="ECO:0008006" key="12">
    <source>
        <dbReference type="Google" id="ProtNLM"/>
    </source>
</evidence>
<organism evidence="11">
    <name type="scientific">Castor canadensis</name>
    <name type="common">American beaver</name>
    <dbReference type="NCBI Taxonomy" id="51338"/>
    <lineage>
        <taxon>Eukaryota</taxon>
        <taxon>Metazoa</taxon>
        <taxon>Chordata</taxon>
        <taxon>Craniata</taxon>
        <taxon>Vertebrata</taxon>
        <taxon>Euteleostomi</taxon>
        <taxon>Mammalia</taxon>
        <taxon>Eutheria</taxon>
        <taxon>Euarchontoglires</taxon>
        <taxon>Glires</taxon>
        <taxon>Rodentia</taxon>
        <taxon>Castorimorpha</taxon>
        <taxon>Castoridae</taxon>
        <taxon>Castor</taxon>
    </lineage>
</organism>
<keyword evidence="3" id="KW-0597">Phosphoprotein</keyword>
<dbReference type="PANTHER" id="PTHR24351">
    <property type="entry name" value="RIBOSOMAL PROTEIN S6 KINASE"/>
    <property type="match status" value="1"/>
</dbReference>
<evidence type="ECO:0000259" key="8">
    <source>
        <dbReference type="PROSITE" id="PS50003"/>
    </source>
</evidence>
<dbReference type="InterPro" id="IPR000961">
    <property type="entry name" value="AGC-kinase_C"/>
</dbReference>
<dbReference type="Pfam" id="PF00069">
    <property type="entry name" value="Pkinase"/>
    <property type="match status" value="1"/>
</dbReference>
<comment type="similarity">
    <text evidence="1">Belongs to the protein kinase superfamily. AGC Ser/Thr protein kinase family. RAC subfamily.</text>
</comment>
<dbReference type="GO" id="GO:0005524">
    <property type="term" value="F:ATP binding"/>
    <property type="evidence" value="ECO:0007669"/>
    <property type="project" value="UniProtKB-KW"/>
</dbReference>
<evidence type="ECO:0000256" key="4">
    <source>
        <dbReference type="ARBA" id="ARBA00022679"/>
    </source>
</evidence>
<feature type="domain" description="Protein kinase" evidence="9">
    <location>
        <begin position="126"/>
        <end position="401"/>
    </location>
</feature>
<dbReference type="PROSITE" id="PS50011">
    <property type="entry name" value="PROTEIN_KINASE_DOM"/>
    <property type="match status" value="1"/>
</dbReference>
<protein>
    <recommendedName>
        <fullName evidence="12">Non-specific serine/threonine protein kinase</fullName>
    </recommendedName>
</protein>
<evidence type="ECO:0000256" key="2">
    <source>
        <dbReference type="ARBA" id="ARBA00022527"/>
    </source>
</evidence>
<keyword evidence="6" id="KW-0418">Kinase</keyword>
<dbReference type="GO" id="GO:0004674">
    <property type="term" value="F:protein serine/threonine kinase activity"/>
    <property type="evidence" value="ECO:0007669"/>
    <property type="project" value="UniProtKB-KW"/>
</dbReference>
<name>A0A8C0XIA9_CASCN</name>
<dbReference type="Gene3D" id="3.30.200.20">
    <property type="entry name" value="Phosphorylase Kinase, domain 1"/>
    <property type="match status" value="2"/>
</dbReference>
<dbReference type="InterPro" id="IPR011009">
    <property type="entry name" value="Kinase-like_dom_sf"/>
</dbReference>
<dbReference type="SMART" id="SM00220">
    <property type="entry name" value="S_TKc"/>
    <property type="match status" value="1"/>
</dbReference>
<evidence type="ECO:0000256" key="7">
    <source>
        <dbReference type="ARBA" id="ARBA00022840"/>
    </source>
</evidence>
<dbReference type="Pfam" id="PF00433">
    <property type="entry name" value="Pkinase_C"/>
    <property type="match status" value="1"/>
</dbReference>
<dbReference type="SMART" id="SM00133">
    <property type="entry name" value="S_TK_X"/>
    <property type="match status" value="1"/>
</dbReference>
<dbReference type="InterPro" id="IPR017892">
    <property type="entry name" value="Pkinase_C"/>
</dbReference>
<accession>A0A8C0XIA9</accession>
<dbReference type="Ensembl" id="ENSCCNT00000033501.1">
    <property type="protein sequence ID" value="ENSCCNP00000026424.1"/>
    <property type="gene ID" value="ENSCCNG00000025642.1"/>
</dbReference>
<dbReference type="PROSITE" id="PS50003">
    <property type="entry name" value="PH_DOMAIN"/>
    <property type="match status" value="1"/>
</dbReference>
<dbReference type="InterPro" id="IPR001849">
    <property type="entry name" value="PH_domain"/>
</dbReference>
<keyword evidence="2" id="KW-0723">Serine/threonine-protein kinase</keyword>
<evidence type="ECO:0000259" key="10">
    <source>
        <dbReference type="PROSITE" id="PS51285"/>
    </source>
</evidence>
<evidence type="ECO:0000313" key="11">
    <source>
        <dbReference type="Ensembl" id="ENSCCNP00000026424.1"/>
    </source>
</evidence>
<keyword evidence="4" id="KW-0808">Transferase</keyword>
<dbReference type="InterPro" id="IPR000719">
    <property type="entry name" value="Prot_kinase_dom"/>
</dbReference>
<dbReference type="AlphaFoldDB" id="A0A8C0XIA9"/>
<dbReference type="PROSITE" id="PS51285">
    <property type="entry name" value="AGC_KINASE_CTER"/>
    <property type="match status" value="1"/>
</dbReference>
<dbReference type="SUPFAM" id="SSF50729">
    <property type="entry name" value="PH domain-like"/>
    <property type="match status" value="1"/>
</dbReference>
<dbReference type="Gene3D" id="1.10.510.10">
    <property type="entry name" value="Transferase(Phosphotransferase) domain 1"/>
    <property type="match status" value="1"/>
</dbReference>
<keyword evidence="5" id="KW-0547">Nucleotide-binding</keyword>
<evidence type="ECO:0000259" key="9">
    <source>
        <dbReference type="PROSITE" id="PS50011"/>
    </source>
</evidence>
<reference evidence="11" key="1">
    <citation type="submission" date="2023-09" db="UniProtKB">
        <authorList>
            <consortium name="Ensembl"/>
        </authorList>
    </citation>
    <scope>IDENTIFICATION</scope>
</reference>
<feature type="domain" description="PH" evidence="8">
    <location>
        <begin position="1"/>
        <end position="85"/>
    </location>
</feature>
<proteinExistence type="inferred from homology"/>
<evidence type="ECO:0000256" key="5">
    <source>
        <dbReference type="ARBA" id="ARBA00022741"/>
    </source>
</evidence>
<dbReference type="SUPFAM" id="SSF56112">
    <property type="entry name" value="Protein kinase-like (PK-like)"/>
    <property type="match status" value="1"/>
</dbReference>